<evidence type="ECO:0000256" key="1">
    <source>
        <dbReference type="SAM" id="MobiDB-lite"/>
    </source>
</evidence>
<evidence type="ECO:0000313" key="4">
    <source>
        <dbReference type="Proteomes" id="UP001201812"/>
    </source>
</evidence>
<dbReference type="EMBL" id="JAKKPZ010000106">
    <property type="protein sequence ID" value="KAI1702036.1"/>
    <property type="molecule type" value="Genomic_DNA"/>
</dbReference>
<evidence type="ECO:0000259" key="2">
    <source>
        <dbReference type="PROSITE" id="PS50181"/>
    </source>
</evidence>
<dbReference type="Proteomes" id="UP001201812">
    <property type="component" value="Unassembled WGS sequence"/>
</dbReference>
<feature type="region of interest" description="Disordered" evidence="1">
    <location>
        <begin position="195"/>
        <end position="221"/>
    </location>
</feature>
<protein>
    <recommendedName>
        <fullName evidence="2">F-box domain-containing protein</fullName>
    </recommendedName>
</protein>
<sequence>MSNIATLDNDTMVGTFNFLNYCQLAKNSLVSKKFWDLIRTNRHRLALLYVDRITMKLIGWVKDHVSCDEIRIRNNRQSNYDEELLDLLVTGTQCTPEINLDYSISTKMVVEFVQKSMDLKTSDECQMVESVQGTIEGQEVIEVLKRDYAEFIVEEEMDQVFGNIERVFVFVNNDAGKKNYNPGAKTMRRSAELVEKQAESKNETQEEPKAKKDRSEERTSKTATLDNGTLVEVFKYLNYCGLAYNCLVSKRFWNIIRTNRYRLALLYVDRIWMRITLYTCYSSRARIKVFQKELSPKEYNEWVDRNNFSKQMPLEGQAAGIQRTHSSVDPYDRIDFELSAVAFYKESTTVEAKKMRGSTEKKDANLKTDAEEELKAKKGQSDNRISNIATLDNDTMVEVFKHLNYCQLAKKSLVSKRFRDLIQTHRQKLALLRVGRVFMSAFDANRYLINDRSPISIKVFNKQLSQANNFEAYNKWVAWNQYSKQIPRTLKTNSNKCNKWVVWNANRCKCQRKKKSERKAYELCADAFCKDQNCCSPSGSTSALLACAELNDENWPLFQHFVRLLTDPFIYIYYLEFTSQDDVLNLLAAAMNPYGSRIQCMQLSIELQDNGRKSIHCIKKHVRCDELLITVGRNCRHLRKELLYLFVTGAHCTSEICISNYELPDAVIKLVQKFLDFKTCGECRMVESIRGSVSDLVWEALKSNYAEFIVKEEESGDDVYSGNVQHCFQFINNDIGKKLQLTIRFFQKRHYDFVLSIKNL</sequence>
<evidence type="ECO:0000313" key="3">
    <source>
        <dbReference type="EMBL" id="KAI1702036.1"/>
    </source>
</evidence>
<comment type="caution">
    <text evidence="3">The sequence shown here is derived from an EMBL/GenBank/DDBJ whole genome shotgun (WGS) entry which is preliminary data.</text>
</comment>
<dbReference type="SUPFAM" id="SSF81383">
    <property type="entry name" value="F-box domain"/>
    <property type="match status" value="2"/>
</dbReference>
<feature type="region of interest" description="Disordered" evidence="1">
    <location>
        <begin position="355"/>
        <end position="379"/>
    </location>
</feature>
<dbReference type="Pfam" id="PF00646">
    <property type="entry name" value="F-box"/>
    <property type="match status" value="1"/>
</dbReference>
<dbReference type="AlphaFoldDB" id="A0AAD4QUH2"/>
<feature type="compositionally biased region" description="Basic and acidic residues" evidence="1">
    <location>
        <begin position="195"/>
        <end position="220"/>
    </location>
</feature>
<proteinExistence type="predicted"/>
<name>A0AAD4QUH2_9BILA</name>
<accession>A0AAD4QUH2</accession>
<dbReference type="InterPro" id="IPR036047">
    <property type="entry name" value="F-box-like_dom_sf"/>
</dbReference>
<feature type="domain" description="F-box" evidence="2">
    <location>
        <begin position="385"/>
        <end position="434"/>
    </location>
</feature>
<dbReference type="PROSITE" id="PS50181">
    <property type="entry name" value="FBOX"/>
    <property type="match status" value="1"/>
</dbReference>
<organism evidence="3 4">
    <name type="scientific">Ditylenchus destructor</name>
    <dbReference type="NCBI Taxonomy" id="166010"/>
    <lineage>
        <taxon>Eukaryota</taxon>
        <taxon>Metazoa</taxon>
        <taxon>Ecdysozoa</taxon>
        <taxon>Nematoda</taxon>
        <taxon>Chromadorea</taxon>
        <taxon>Rhabditida</taxon>
        <taxon>Tylenchina</taxon>
        <taxon>Tylenchomorpha</taxon>
        <taxon>Sphaerularioidea</taxon>
        <taxon>Anguinidae</taxon>
        <taxon>Anguininae</taxon>
        <taxon>Ditylenchus</taxon>
    </lineage>
</organism>
<keyword evidence="4" id="KW-1185">Reference proteome</keyword>
<dbReference type="InterPro" id="IPR001810">
    <property type="entry name" value="F-box_dom"/>
</dbReference>
<reference evidence="3" key="1">
    <citation type="submission" date="2022-01" db="EMBL/GenBank/DDBJ databases">
        <title>Genome Sequence Resource for Two Populations of Ditylenchus destructor, the Migratory Endoparasitic Phytonematode.</title>
        <authorList>
            <person name="Zhang H."/>
            <person name="Lin R."/>
            <person name="Xie B."/>
        </authorList>
    </citation>
    <scope>NUCLEOTIDE SEQUENCE</scope>
    <source>
        <strain evidence="3">BazhouSP</strain>
    </source>
</reference>
<gene>
    <name evidence="3" type="ORF">DdX_15719</name>
</gene>